<sequence length="352" mass="37213">MTDTASERDPSTGWAGPTADAPPEAALMHLLMGGFVTQAIGVAARFGVADALAHGPRHVDDIAAEAGAHAPSLYRLLRALGDFGVFTELAGRRFANTPAGALLRTDSTPSLRGLATHFGSGFHRAAWSGLYDSVRTGEAAFARVHGAPQFDYYRSHPEEAAVFDAAMTSVASAIYATLESYDFGRFATVVDVGGGNGAYLSGILASHPELRGVLFDLPDVVERSAPVLAKAGVADRCEVRGGSFFDEVPPGADAYVLTAVIHDWDDESSVRILRNCRAAMPAHATLLLGEPVLPDGPEPSVGKLLDLETLIGTTGRQRTEAEFRELLDRAGLRLTRVIHSSGPDSLVEAVPR</sequence>
<dbReference type="PANTHER" id="PTHR43712">
    <property type="entry name" value="PUTATIVE (AFU_ORTHOLOGUE AFUA_4G14580)-RELATED"/>
    <property type="match status" value="1"/>
</dbReference>
<keyword evidence="3" id="KW-0949">S-adenosyl-L-methionine</keyword>
<organism evidence="7 8">
    <name type="scientific">Streptomyces angustmyceticus</name>
    <dbReference type="NCBI Taxonomy" id="285578"/>
    <lineage>
        <taxon>Bacteria</taxon>
        <taxon>Bacillati</taxon>
        <taxon>Actinomycetota</taxon>
        <taxon>Actinomycetes</taxon>
        <taxon>Kitasatosporales</taxon>
        <taxon>Streptomycetaceae</taxon>
        <taxon>Streptomyces</taxon>
    </lineage>
</organism>
<evidence type="ECO:0000256" key="4">
    <source>
        <dbReference type="PIRSR" id="PIRSR005739-1"/>
    </source>
</evidence>
<dbReference type="Gene3D" id="1.10.287.1350">
    <property type="match status" value="1"/>
</dbReference>
<evidence type="ECO:0000256" key="1">
    <source>
        <dbReference type="ARBA" id="ARBA00022603"/>
    </source>
</evidence>
<feature type="active site" description="Proton acceptor" evidence="4">
    <location>
        <position position="262"/>
    </location>
</feature>
<dbReference type="OrthoDB" id="4145676at2"/>
<keyword evidence="8" id="KW-1185">Reference proteome</keyword>
<reference evidence="7 8" key="1">
    <citation type="submission" date="2019-10" db="EMBL/GenBank/DDBJ databases">
        <title>Whole genome shotgun sequence of Streptomyces angustmyceticus NBRC 3934.</title>
        <authorList>
            <person name="Hosoyama A."/>
            <person name="Ichikawa N."/>
            <person name="Kimura A."/>
            <person name="Kitahashi Y."/>
            <person name="Komaki H."/>
            <person name="Uohara A."/>
        </authorList>
    </citation>
    <scope>NUCLEOTIDE SEQUENCE [LARGE SCALE GENOMIC DNA]</scope>
    <source>
        <strain evidence="7 8">NBRC 3934</strain>
    </source>
</reference>
<dbReference type="GO" id="GO:0032259">
    <property type="term" value="P:methylation"/>
    <property type="evidence" value="ECO:0007669"/>
    <property type="project" value="UniProtKB-KW"/>
</dbReference>
<evidence type="ECO:0000259" key="5">
    <source>
        <dbReference type="Pfam" id="PF00891"/>
    </source>
</evidence>
<dbReference type="Pfam" id="PF00891">
    <property type="entry name" value="Methyltransf_2"/>
    <property type="match status" value="1"/>
</dbReference>
<feature type="domain" description="O-methyltransferase dimerisation" evidence="6">
    <location>
        <begin position="28"/>
        <end position="104"/>
    </location>
</feature>
<dbReference type="InterPro" id="IPR036390">
    <property type="entry name" value="WH_DNA-bd_sf"/>
</dbReference>
<dbReference type="Gene3D" id="1.10.10.10">
    <property type="entry name" value="Winged helix-like DNA-binding domain superfamily/Winged helix DNA-binding domain"/>
    <property type="match status" value="1"/>
</dbReference>
<accession>A0A5J4L0B6</accession>
<dbReference type="PANTHER" id="PTHR43712:SF2">
    <property type="entry name" value="O-METHYLTRANSFERASE CICE"/>
    <property type="match status" value="1"/>
</dbReference>
<dbReference type="Proteomes" id="UP000325598">
    <property type="component" value="Unassembled WGS sequence"/>
</dbReference>
<dbReference type="AlphaFoldDB" id="A0A5J4L0B6"/>
<evidence type="ECO:0000256" key="2">
    <source>
        <dbReference type="ARBA" id="ARBA00022679"/>
    </source>
</evidence>
<dbReference type="InterPro" id="IPR036388">
    <property type="entry name" value="WH-like_DNA-bd_sf"/>
</dbReference>
<evidence type="ECO:0000313" key="8">
    <source>
        <dbReference type="Proteomes" id="UP000325598"/>
    </source>
</evidence>
<keyword evidence="1 7" id="KW-0489">Methyltransferase</keyword>
<dbReference type="SUPFAM" id="SSF46785">
    <property type="entry name" value="Winged helix' DNA-binding domain"/>
    <property type="match status" value="1"/>
</dbReference>
<dbReference type="InterPro" id="IPR001077">
    <property type="entry name" value="COMT_C"/>
</dbReference>
<dbReference type="CDD" id="cd02440">
    <property type="entry name" value="AdoMet_MTases"/>
    <property type="match status" value="1"/>
</dbReference>
<dbReference type="PIRSF" id="PIRSF005739">
    <property type="entry name" value="O-mtase"/>
    <property type="match status" value="1"/>
</dbReference>
<dbReference type="InterPro" id="IPR012967">
    <property type="entry name" value="COMT_dimerisation"/>
</dbReference>
<dbReference type="GeneID" id="96750062"/>
<feature type="domain" description="O-methyltransferase C-terminal" evidence="5">
    <location>
        <begin position="127"/>
        <end position="332"/>
    </location>
</feature>
<dbReference type="InterPro" id="IPR029063">
    <property type="entry name" value="SAM-dependent_MTases_sf"/>
</dbReference>
<dbReference type="SUPFAM" id="SSF53335">
    <property type="entry name" value="S-adenosyl-L-methionine-dependent methyltransferases"/>
    <property type="match status" value="1"/>
</dbReference>
<dbReference type="GO" id="GO:0046983">
    <property type="term" value="F:protein dimerization activity"/>
    <property type="evidence" value="ECO:0007669"/>
    <property type="project" value="InterPro"/>
</dbReference>
<dbReference type="GO" id="GO:0008171">
    <property type="term" value="F:O-methyltransferase activity"/>
    <property type="evidence" value="ECO:0007669"/>
    <property type="project" value="InterPro"/>
</dbReference>
<dbReference type="PROSITE" id="PS51683">
    <property type="entry name" value="SAM_OMT_II"/>
    <property type="match status" value="1"/>
</dbReference>
<evidence type="ECO:0000313" key="7">
    <source>
        <dbReference type="EMBL" id="GES27523.1"/>
    </source>
</evidence>
<comment type="caution">
    <text evidence="7">The sequence shown here is derived from an EMBL/GenBank/DDBJ whole genome shotgun (WGS) entry which is preliminary data.</text>
</comment>
<dbReference type="Gene3D" id="3.40.50.150">
    <property type="entry name" value="Vaccinia Virus protein VP39"/>
    <property type="match status" value="1"/>
</dbReference>
<dbReference type="InterPro" id="IPR016461">
    <property type="entry name" value="COMT-like"/>
</dbReference>
<evidence type="ECO:0000259" key="6">
    <source>
        <dbReference type="Pfam" id="PF08100"/>
    </source>
</evidence>
<evidence type="ECO:0000256" key="3">
    <source>
        <dbReference type="ARBA" id="ARBA00022691"/>
    </source>
</evidence>
<protein>
    <submittedName>
        <fullName evidence="7">Hydroxyneurosporene-O-methyltransferase</fullName>
    </submittedName>
</protein>
<keyword evidence="2 7" id="KW-0808">Transferase</keyword>
<dbReference type="Pfam" id="PF08100">
    <property type="entry name" value="Dimerisation"/>
    <property type="match status" value="1"/>
</dbReference>
<name>A0A5J4L0B6_9ACTN</name>
<dbReference type="RefSeq" id="WP_086719081.1">
    <property type="nucleotide sequence ID" value="NZ_BLAG01000004.1"/>
</dbReference>
<proteinExistence type="predicted"/>
<dbReference type="EMBL" id="BLAG01000004">
    <property type="protein sequence ID" value="GES27523.1"/>
    <property type="molecule type" value="Genomic_DNA"/>
</dbReference>
<gene>
    <name evidence="7" type="ORF">San01_00090</name>
</gene>